<evidence type="ECO:0000313" key="1">
    <source>
        <dbReference type="EMBL" id="VDP29162.1"/>
    </source>
</evidence>
<dbReference type="Proteomes" id="UP000277204">
    <property type="component" value="Unassembled WGS sequence"/>
</dbReference>
<dbReference type="AlphaFoldDB" id="A0A183MRV9"/>
<dbReference type="EMBL" id="UZAI01017757">
    <property type="protein sequence ID" value="VDP29162.1"/>
    <property type="molecule type" value="Genomic_DNA"/>
</dbReference>
<keyword evidence="2" id="KW-1185">Reference proteome</keyword>
<evidence type="ECO:0000313" key="2">
    <source>
        <dbReference type="Proteomes" id="UP000277204"/>
    </source>
</evidence>
<proteinExistence type="predicted"/>
<gene>
    <name evidence="1" type="ORF">SMRZ_LOCUS18784</name>
</gene>
<accession>A0A183MRV9</accession>
<sequence length="181" mass="20872">MRAIIEELEHVTHPGSGGGIAASLISNSIDSNNSMPSNQQQSATANNITNNLSIDENIGLIIARLSLWERRRHEEELLDSWNEWWIQKNGPKLQEIIYNVPEVTDSSTDCISSSTRRSRNLLSNTSTLPVIDYDVWERRLSSRVDSWYRSFWEKGKGVVEWVGRMNFLLHTIFNDFLLFYL</sequence>
<name>A0A183MRV9_9TREM</name>
<reference evidence="1 2" key="1">
    <citation type="submission" date="2018-11" db="EMBL/GenBank/DDBJ databases">
        <authorList>
            <consortium name="Pathogen Informatics"/>
        </authorList>
    </citation>
    <scope>NUCLEOTIDE SEQUENCE [LARGE SCALE GENOMIC DNA]</scope>
    <source>
        <strain evidence="1 2">Zambia</strain>
    </source>
</reference>
<organism evidence="1 2">
    <name type="scientific">Schistosoma margrebowiei</name>
    <dbReference type="NCBI Taxonomy" id="48269"/>
    <lineage>
        <taxon>Eukaryota</taxon>
        <taxon>Metazoa</taxon>
        <taxon>Spiralia</taxon>
        <taxon>Lophotrochozoa</taxon>
        <taxon>Platyhelminthes</taxon>
        <taxon>Trematoda</taxon>
        <taxon>Digenea</taxon>
        <taxon>Strigeidida</taxon>
        <taxon>Schistosomatoidea</taxon>
        <taxon>Schistosomatidae</taxon>
        <taxon>Schistosoma</taxon>
    </lineage>
</organism>
<protein>
    <submittedName>
        <fullName evidence="1">Uncharacterized protein</fullName>
    </submittedName>
</protein>